<dbReference type="Pfam" id="PF13920">
    <property type="entry name" value="zf-C3HC4_3"/>
    <property type="match status" value="1"/>
</dbReference>
<sequence length="595" mass="65209">MGGLASRQNAGIEEVDTVSNLAYKYPPKSGNYFGSHFIMGGERFDTPEPEAYLFGENADLNFLGSRPTPFPYPPPQASEPTKTLKSLVNIRKESLKFVRPPDEKNGSNGYNIEFTFDCDARCSITIHYFATEEYLTSGMAYVPRDPNLSSEPIQFKRGAGQTYVNTQHVFDPSKFSNEELLYSPEKEVIPVAIHCIVDEGPEEVRQSHTTIAVVEHHSDGTYVLKALKQKLFVDGLCYLLQEIYGIENKNNELAKMSSQDEPEDGGCECVICMCDVRDTLILPCRHLCLCNACADSLRYQANNCPICRSPFRALLQIRALQKSSSHSSTENDNIPPGYEAVSLIEALNGPHATRPNPPLDSMAETPDSETNGQAAQILNRSNIDCSTLKSNKSKLNSSDASEVRSITERSFSNSKLRMSVLLAREEEKSSGRSSLPRDKSAILRHPRDSVSFINEKQQDETGDEDSEAEKLSPLLDAATSTDNAPSVPSLDCSPQDSNHSQEKKSPDKDEEFYTPDDTSVTVLTSVPEKNRSHSNGISCVMVSRAWPGGVSLPGTPLSSSSHRSSGDSYSSNCSSKLLLTSAAEAPTAATTKITN</sequence>
<dbReference type="GO" id="GO:0016567">
    <property type="term" value="P:protein ubiquitination"/>
    <property type="evidence" value="ECO:0007669"/>
    <property type="project" value="TreeGrafter"/>
</dbReference>
<evidence type="ECO:0000256" key="7">
    <source>
        <dbReference type="ARBA" id="ARBA00022833"/>
    </source>
</evidence>
<feature type="compositionally biased region" description="Low complexity" evidence="9">
    <location>
        <begin position="388"/>
        <end position="398"/>
    </location>
</feature>
<evidence type="ECO:0000256" key="3">
    <source>
        <dbReference type="ARBA" id="ARBA00022679"/>
    </source>
</evidence>
<proteinExistence type="predicted"/>
<evidence type="ECO:0000256" key="4">
    <source>
        <dbReference type="ARBA" id="ARBA00022723"/>
    </source>
</evidence>
<keyword evidence="3" id="KW-0808">Transferase</keyword>
<dbReference type="PANTHER" id="PTHR22996:SF0">
    <property type="entry name" value="RE60872P-RELATED"/>
    <property type="match status" value="1"/>
</dbReference>
<dbReference type="GO" id="GO:0061630">
    <property type="term" value="F:ubiquitin protein ligase activity"/>
    <property type="evidence" value="ECO:0007669"/>
    <property type="project" value="UniProtKB-EC"/>
</dbReference>
<evidence type="ECO:0000256" key="8">
    <source>
        <dbReference type="PROSITE-ProRule" id="PRU00175"/>
    </source>
</evidence>
<dbReference type="GO" id="GO:0008270">
    <property type="term" value="F:zinc ion binding"/>
    <property type="evidence" value="ECO:0007669"/>
    <property type="project" value="UniProtKB-KW"/>
</dbReference>
<dbReference type="EC" id="2.3.2.27" evidence="2"/>
<feature type="compositionally biased region" description="Basic and acidic residues" evidence="9">
    <location>
        <begin position="425"/>
        <end position="448"/>
    </location>
</feature>
<accession>A0A9P0A2W9</accession>
<feature type="compositionally biased region" description="Polar residues" evidence="9">
    <location>
        <begin position="478"/>
        <end position="498"/>
    </location>
</feature>
<keyword evidence="4" id="KW-0479">Metal-binding</keyword>
<dbReference type="InterPro" id="IPR001841">
    <property type="entry name" value="Znf_RING"/>
</dbReference>
<keyword evidence="6" id="KW-0833">Ubl conjugation pathway</keyword>
<evidence type="ECO:0000256" key="2">
    <source>
        <dbReference type="ARBA" id="ARBA00012483"/>
    </source>
</evidence>
<dbReference type="Proteomes" id="UP001152759">
    <property type="component" value="Chromosome 10"/>
</dbReference>
<evidence type="ECO:0000259" key="10">
    <source>
        <dbReference type="PROSITE" id="PS50089"/>
    </source>
</evidence>
<dbReference type="InterPro" id="IPR045194">
    <property type="entry name" value="MGRN1/RNF157-like"/>
</dbReference>
<feature type="region of interest" description="Disordered" evidence="9">
    <location>
        <begin position="425"/>
        <end position="520"/>
    </location>
</feature>
<evidence type="ECO:0000313" key="12">
    <source>
        <dbReference type="Proteomes" id="UP001152759"/>
    </source>
</evidence>
<dbReference type="AlphaFoldDB" id="A0A9P0A2W9"/>
<evidence type="ECO:0000313" key="11">
    <source>
        <dbReference type="EMBL" id="CAH0382842.1"/>
    </source>
</evidence>
<dbReference type="PANTHER" id="PTHR22996">
    <property type="entry name" value="MAHOGUNIN"/>
    <property type="match status" value="1"/>
</dbReference>
<evidence type="ECO:0000256" key="6">
    <source>
        <dbReference type="ARBA" id="ARBA00022786"/>
    </source>
</evidence>
<organism evidence="11 12">
    <name type="scientific">Bemisia tabaci</name>
    <name type="common">Sweetpotato whitefly</name>
    <name type="synonym">Aleurodes tabaci</name>
    <dbReference type="NCBI Taxonomy" id="7038"/>
    <lineage>
        <taxon>Eukaryota</taxon>
        <taxon>Metazoa</taxon>
        <taxon>Ecdysozoa</taxon>
        <taxon>Arthropoda</taxon>
        <taxon>Hexapoda</taxon>
        <taxon>Insecta</taxon>
        <taxon>Pterygota</taxon>
        <taxon>Neoptera</taxon>
        <taxon>Paraneoptera</taxon>
        <taxon>Hemiptera</taxon>
        <taxon>Sternorrhyncha</taxon>
        <taxon>Aleyrodoidea</taxon>
        <taxon>Aleyrodidae</taxon>
        <taxon>Aleyrodinae</taxon>
        <taxon>Bemisia</taxon>
    </lineage>
</organism>
<keyword evidence="7" id="KW-0862">Zinc</keyword>
<dbReference type="SUPFAM" id="SSF57850">
    <property type="entry name" value="RING/U-box"/>
    <property type="match status" value="1"/>
</dbReference>
<reference evidence="11" key="1">
    <citation type="submission" date="2021-12" db="EMBL/GenBank/DDBJ databases">
        <authorList>
            <person name="King R."/>
        </authorList>
    </citation>
    <scope>NUCLEOTIDE SEQUENCE</scope>
</reference>
<comment type="catalytic activity">
    <reaction evidence="1">
        <text>S-ubiquitinyl-[E2 ubiquitin-conjugating enzyme]-L-cysteine + [acceptor protein]-L-lysine = [E2 ubiquitin-conjugating enzyme]-L-cysteine + N(6)-ubiquitinyl-[acceptor protein]-L-lysine.</text>
        <dbReference type="EC" id="2.3.2.27"/>
    </reaction>
</comment>
<dbReference type="InterPro" id="IPR058981">
    <property type="entry name" value="MGRN1/RNF157-like_N"/>
</dbReference>
<dbReference type="EMBL" id="OU963871">
    <property type="protein sequence ID" value="CAH0382842.1"/>
    <property type="molecule type" value="Genomic_DNA"/>
</dbReference>
<feature type="region of interest" description="Disordered" evidence="9">
    <location>
        <begin position="348"/>
        <end position="370"/>
    </location>
</feature>
<dbReference type="PROSITE" id="PS50089">
    <property type="entry name" value="ZF_RING_2"/>
    <property type="match status" value="1"/>
</dbReference>
<dbReference type="FunFam" id="3.30.40.10:FF:000013">
    <property type="entry name" value="E3 ubiquitin-protein ligase MGRN1 isoform 1"/>
    <property type="match status" value="1"/>
</dbReference>
<evidence type="ECO:0000256" key="5">
    <source>
        <dbReference type="ARBA" id="ARBA00022771"/>
    </source>
</evidence>
<gene>
    <name evidence="11" type="ORF">BEMITA_LOCUS2340</name>
</gene>
<feature type="region of interest" description="Disordered" evidence="9">
    <location>
        <begin position="388"/>
        <end position="408"/>
    </location>
</feature>
<keyword evidence="5 8" id="KW-0863">Zinc-finger</keyword>
<dbReference type="KEGG" id="btab:109029877"/>
<dbReference type="SMART" id="SM00184">
    <property type="entry name" value="RING"/>
    <property type="match status" value="1"/>
</dbReference>
<evidence type="ECO:0000256" key="9">
    <source>
        <dbReference type="SAM" id="MobiDB-lite"/>
    </source>
</evidence>
<protein>
    <recommendedName>
        <fullName evidence="2">RING-type E3 ubiquitin transferase</fullName>
        <ecNumber evidence="2">2.3.2.27</ecNumber>
    </recommendedName>
</protein>
<keyword evidence="12" id="KW-1185">Reference proteome</keyword>
<name>A0A9P0A2W9_BEMTA</name>
<dbReference type="InterPro" id="IPR013083">
    <property type="entry name" value="Znf_RING/FYVE/PHD"/>
</dbReference>
<dbReference type="Gene3D" id="3.30.40.10">
    <property type="entry name" value="Zinc/RING finger domain, C3HC4 (zinc finger)"/>
    <property type="match status" value="1"/>
</dbReference>
<dbReference type="Pfam" id="PF26192">
    <property type="entry name" value="RNF157-like_N"/>
    <property type="match status" value="1"/>
</dbReference>
<dbReference type="GO" id="GO:0005737">
    <property type="term" value="C:cytoplasm"/>
    <property type="evidence" value="ECO:0007669"/>
    <property type="project" value="TreeGrafter"/>
</dbReference>
<feature type="domain" description="RING-type" evidence="10">
    <location>
        <begin position="269"/>
        <end position="308"/>
    </location>
</feature>
<evidence type="ECO:0000256" key="1">
    <source>
        <dbReference type="ARBA" id="ARBA00000900"/>
    </source>
</evidence>